<evidence type="ECO:0008006" key="4">
    <source>
        <dbReference type="Google" id="ProtNLM"/>
    </source>
</evidence>
<reference evidence="2 3" key="1">
    <citation type="journal article" date="2015" name="PLoS ONE">
        <title>A universal mariner transposon system for forward genetic studies in the genus clostridium.</title>
        <authorList>
            <person name="Zhang Y."/>
            <person name="Grosse-Honebrink A."/>
            <person name="Minton N.P."/>
        </authorList>
    </citation>
    <scope>NUCLEOTIDE SEQUENCE [LARGE SCALE GENOMIC DNA]</scope>
    <source>
        <strain evidence="2 3">NCIMB 10696</strain>
    </source>
</reference>
<evidence type="ECO:0000313" key="3">
    <source>
        <dbReference type="Proteomes" id="UP000033052"/>
    </source>
</evidence>
<accession>A0A7U4JRA6</accession>
<protein>
    <recommendedName>
        <fullName evidence="4">Phage tail tape measure protein</fullName>
    </recommendedName>
</protein>
<organism evidence="2 3">
    <name type="scientific">Clostridium sporogenes</name>
    <dbReference type="NCBI Taxonomy" id="1509"/>
    <lineage>
        <taxon>Bacteria</taxon>
        <taxon>Bacillati</taxon>
        <taxon>Bacillota</taxon>
        <taxon>Clostridia</taxon>
        <taxon>Eubacteriales</taxon>
        <taxon>Clostridiaceae</taxon>
        <taxon>Clostridium</taxon>
    </lineage>
</organism>
<feature type="coiled-coil region" evidence="1">
    <location>
        <begin position="46"/>
        <end position="73"/>
    </location>
</feature>
<proteinExistence type="predicted"/>
<gene>
    <name evidence="2" type="ORF">CLSPO_c31250</name>
</gene>
<evidence type="ECO:0000256" key="1">
    <source>
        <dbReference type="SAM" id="Coils"/>
    </source>
</evidence>
<keyword evidence="1" id="KW-0175">Coiled coil</keyword>
<name>A0A7U4JRA6_CLOSG</name>
<dbReference type="Proteomes" id="UP000033052">
    <property type="component" value="Chromosome"/>
</dbReference>
<evidence type="ECO:0000313" key="2">
    <source>
        <dbReference type="EMBL" id="AKC63844.1"/>
    </source>
</evidence>
<dbReference type="KEGG" id="cld:CLSPO_c31250"/>
<sequence>MKLESFLFPKMGGEKKMAVNVGEAVAHLTLDTSRFKTALNGAGKDLEIFVHKVEEEKTKIEKLQEALTKEAETLSKIGKSMEKPSAAAQNLLKTGMKNTLAEEAKSKNPKKGPANIAKVNYGKIEKDIQASIKKVQDSFAQLQASIVKQLIPIFNNQLVPILNNKLIPIFTKLANKAVELMNSFNKLPNPVKNAIAVMIVSIAGVAKTFTVLSKLVGTINNVIGIFNKLKKAGGIFGVLKTIITSKTLLILVAIAAIGLIVYEVIKHWDTLKKYATQFGKFIGNIFKGIGRIINSIIQGAIHAFQGFIKVLQWVGGMVQNIINGCIAIFRGVGNILHAIVQGWINIFKGLGNLAGALFNIGKNIVQGLINGIKSMFGHVGSVIGNLASKIADGFKSFLGINSPSRVFSNYGKSLGEGLIQGIDNQQSAVDTKIKGMADKIKGLGNVKPNFNGLNNMALSGAYGGTYLSPHGLNNMSKSMGVTQDIKMYVTIPNANKEGANKLANEFKQMTESSMKNVMTGLFMNDVLRD</sequence>
<dbReference type="EMBL" id="CP009225">
    <property type="protein sequence ID" value="AKC63844.1"/>
    <property type="molecule type" value="Genomic_DNA"/>
</dbReference>
<dbReference type="AlphaFoldDB" id="A0A7U4JRA6"/>